<dbReference type="Proteomes" id="UP000198815">
    <property type="component" value="Unassembled WGS sequence"/>
</dbReference>
<keyword evidence="1" id="KW-0001">2Fe-2S</keyword>
<keyword evidence="4" id="KW-0408">Iron</keyword>
<dbReference type="Gene3D" id="2.102.10.10">
    <property type="entry name" value="Rieske [2Fe-2S] iron-sulphur domain"/>
    <property type="match status" value="1"/>
</dbReference>
<evidence type="ECO:0000256" key="2">
    <source>
        <dbReference type="ARBA" id="ARBA00022723"/>
    </source>
</evidence>
<proteinExistence type="predicted"/>
<dbReference type="InterPro" id="IPR036922">
    <property type="entry name" value="Rieske_2Fe-2S_sf"/>
</dbReference>
<protein>
    <submittedName>
        <fullName evidence="8">Nitrite reductase (NADH) small subunit</fullName>
    </submittedName>
</protein>
<evidence type="ECO:0000256" key="4">
    <source>
        <dbReference type="ARBA" id="ARBA00023004"/>
    </source>
</evidence>
<dbReference type="SUPFAM" id="SSF50022">
    <property type="entry name" value="ISP domain"/>
    <property type="match status" value="1"/>
</dbReference>
<dbReference type="InterPro" id="IPR017941">
    <property type="entry name" value="Rieske_2Fe-2S"/>
</dbReference>
<dbReference type="GO" id="GO:0016705">
    <property type="term" value="F:oxidoreductase activity, acting on paired donors, with incorporation or reduction of molecular oxygen"/>
    <property type="evidence" value="ECO:0007669"/>
    <property type="project" value="UniProtKB-ARBA"/>
</dbReference>
<evidence type="ECO:0000256" key="1">
    <source>
        <dbReference type="ARBA" id="ARBA00022714"/>
    </source>
</evidence>
<name>A0A1H9RNL1_9ACTN</name>
<keyword evidence="3" id="KW-0560">Oxidoreductase</keyword>
<dbReference type="PANTHER" id="PTHR40562:SF1">
    <property type="entry name" value="NITRITE REDUCTASE (NADH) SMALL SUBUNIT"/>
    <property type="match status" value="1"/>
</dbReference>
<dbReference type="InterPro" id="IPR012748">
    <property type="entry name" value="Rieske-like_NirD"/>
</dbReference>
<dbReference type="EMBL" id="FOGZ01000008">
    <property type="protein sequence ID" value="SER73673.1"/>
    <property type="molecule type" value="Genomic_DNA"/>
</dbReference>
<keyword evidence="2" id="KW-0479">Metal-binding</keyword>
<dbReference type="InterPro" id="IPR017881">
    <property type="entry name" value="NirD"/>
</dbReference>
<dbReference type="GO" id="GO:0046872">
    <property type="term" value="F:metal ion binding"/>
    <property type="evidence" value="ECO:0007669"/>
    <property type="project" value="UniProtKB-KW"/>
</dbReference>
<evidence type="ECO:0000256" key="3">
    <source>
        <dbReference type="ARBA" id="ARBA00023002"/>
    </source>
</evidence>
<dbReference type="Pfam" id="PF13806">
    <property type="entry name" value="Rieske_2"/>
    <property type="match status" value="1"/>
</dbReference>
<keyword evidence="9" id="KW-1185">Reference proteome</keyword>
<accession>A0A1H9RNL1</accession>
<sequence length="124" mass="13460">MNEWTKVCEASELVADRGAAVLVGTDQVAVFRLSDGRLFAVSHKDPVTGANVMAHGLVGSHEGVPTVASPLHKEVYELSTGRCLNEGCGRLKTWEVRHDEQGIWLRGPRRADQLPARSRQSSAA</sequence>
<dbReference type="PROSITE" id="PS51296">
    <property type="entry name" value="RIESKE"/>
    <property type="match status" value="1"/>
</dbReference>
<dbReference type="OrthoDB" id="3213360at2"/>
<feature type="domain" description="Rieske" evidence="7">
    <location>
        <begin position="5"/>
        <end position="105"/>
    </location>
</feature>
<evidence type="ECO:0000259" key="7">
    <source>
        <dbReference type="PROSITE" id="PS51296"/>
    </source>
</evidence>
<dbReference type="GO" id="GO:0008942">
    <property type="term" value="F:nitrite reductase [NAD(P)H] activity"/>
    <property type="evidence" value="ECO:0007669"/>
    <property type="project" value="InterPro"/>
</dbReference>
<reference evidence="9" key="1">
    <citation type="submission" date="2016-10" db="EMBL/GenBank/DDBJ databases">
        <authorList>
            <person name="Varghese N."/>
            <person name="Submissions S."/>
        </authorList>
    </citation>
    <scope>NUCLEOTIDE SEQUENCE [LARGE SCALE GENOMIC DNA]</scope>
    <source>
        <strain evidence="9">DSM 16859</strain>
    </source>
</reference>
<evidence type="ECO:0000313" key="8">
    <source>
        <dbReference type="EMBL" id="SER73673.1"/>
    </source>
</evidence>
<dbReference type="GO" id="GO:0004497">
    <property type="term" value="F:monooxygenase activity"/>
    <property type="evidence" value="ECO:0007669"/>
    <property type="project" value="UniProtKB-ARBA"/>
</dbReference>
<keyword evidence="6" id="KW-0534">Nitrate assimilation</keyword>
<evidence type="ECO:0000256" key="5">
    <source>
        <dbReference type="ARBA" id="ARBA00023014"/>
    </source>
</evidence>
<dbReference type="AlphaFoldDB" id="A0A1H9RNL1"/>
<dbReference type="GO" id="GO:0051537">
    <property type="term" value="F:2 iron, 2 sulfur cluster binding"/>
    <property type="evidence" value="ECO:0007669"/>
    <property type="project" value="UniProtKB-KW"/>
</dbReference>
<evidence type="ECO:0000256" key="6">
    <source>
        <dbReference type="ARBA" id="ARBA00023063"/>
    </source>
</evidence>
<dbReference type="GO" id="GO:0042128">
    <property type="term" value="P:nitrate assimilation"/>
    <property type="evidence" value="ECO:0007669"/>
    <property type="project" value="UniProtKB-KW"/>
</dbReference>
<dbReference type="STRING" id="64702.SAMN05443377_10816"/>
<dbReference type="PROSITE" id="PS51300">
    <property type="entry name" value="NIRD"/>
    <property type="match status" value="1"/>
</dbReference>
<dbReference type="CDD" id="cd03529">
    <property type="entry name" value="Rieske_NirD"/>
    <property type="match status" value="1"/>
</dbReference>
<dbReference type="PANTHER" id="PTHR40562">
    <property type="match status" value="1"/>
</dbReference>
<dbReference type="NCBIfam" id="TIGR02378">
    <property type="entry name" value="nirD_assim_sml"/>
    <property type="match status" value="1"/>
</dbReference>
<evidence type="ECO:0000313" key="9">
    <source>
        <dbReference type="Proteomes" id="UP000198815"/>
    </source>
</evidence>
<organism evidence="8 9">
    <name type="scientific">Propionibacterium cyclohexanicum</name>
    <dbReference type="NCBI Taxonomy" id="64702"/>
    <lineage>
        <taxon>Bacteria</taxon>
        <taxon>Bacillati</taxon>
        <taxon>Actinomycetota</taxon>
        <taxon>Actinomycetes</taxon>
        <taxon>Propionibacteriales</taxon>
        <taxon>Propionibacteriaceae</taxon>
        <taxon>Propionibacterium</taxon>
    </lineage>
</organism>
<dbReference type="RefSeq" id="WP_091968721.1">
    <property type="nucleotide sequence ID" value="NZ_FOGZ01000008.1"/>
</dbReference>
<gene>
    <name evidence="8" type="ORF">SAMN05443377_10816</name>
</gene>
<keyword evidence="5" id="KW-0411">Iron-sulfur</keyword>